<evidence type="ECO:0000313" key="1">
    <source>
        <dbReference type="EMBL" id="SPE18052.1"/>
    </source>
</evidence>
<evidence type="ECO:0000313" key="2">
    <source>
        <dbReference type="Proteomes" id="UP000239735"/>
    </source>
</evidence>
<name>A0A2N9L424_9BACT</name>
<sequence length="56" mass="6379">MLKPNLHSFFLFLQIRLVLNNRFTIQIAKRQAVGSLSDLCAWITGQPSVTQQYTVA</sequence>
<organism evidence="1 2">
    <name type="scientific">Candidatus Sulfuritelmatomonas gaucii</name>
    <dbReference type="NCBI Taxonomy" id="2043161"/>
    <lineage>
        <taxon>Bacteria</taxon>
        <taxon>Pseudomonadati</taxon>
        <taxon>Acidobacteriota</taxon>
        <taxon>Terriglobia</taxon>
        <taxon>Terriglobales</taxon>
        <taxon>Acidobacteriaceae</taxon>
        <taxon>Candidatus Sulfuritelmatomonas</taxon>
    </lineage>
</organism>
<gene>
    <name evidence="1" type="ORF">SBA5_1260008</name>
</gene>
<dbReference type="AlphaFoldDB" id="A0A2N9L424"/>
<reference evidence="2" key="1">
    <citation type="submission" date="2018-02" db="EMBL/GenBank/DDBJ databases">
        <authorList>
            <person name="Hausmann B."/>
        </authorList>
    </citation>
    <scope>NUCLEOTIDE SEQUENCE [LARGE SCALE GENOMIC DNA]</scope>
    <source>
        <strain evidence="2">Peat soil MAG SbA5</strain>
    </source>
</reference>
<accession>A0A2N9L424</accession>
<proteinExistence type="predicted"/>
<dbReference type="EMBL" id="OKRB01000031">
    <property type="protein sequence ID" value="SPE18052.1"/>
    <property type="molecule type" value="Genomic_DNA"/>
</dbReference>
<protein>
    <submittedName>
        <fullName evidence="1">Uncharacterized protein</fullName>
    </submittedName>
</protein>
<dbReference type="Proteomes" id="UP000239735">
    <property type="component" value="Unassembled WGS sequence"/>
</dbReference>